<dbReference type="SUPFAM" id="SSF100939">
    <property type="entry name" value="SPOC domain-like"/>
    <property type="match status" value="1"/>
</dbReference>
<feature type="domain" description="Ku" evidence="4">
    <location>
        <begin position="55"/>
        <end position="184"/>
    </location>
</feature>
<evidence type="ECO:0000259" key="4">
    <source>
        <dbReference type="SMART" id="SM00559"/>
    </source>
</evidence>
<proteinExistence type="inferred from homology"/>
<dbReference type="AlphaFoldDB" id="A0A917C8V7"/>
<name>A0A917C8V7_9HYPH</name>
<dbReference type="GO" id="GO:0006303">
    <property type="term" value="P:double-strand break repair via nonhomologous end joining"/>
    <property type="evidence" value="ECO:0007669"/>
    <property type="project" value="UniProtKB-UniRule"/>
</dbReference>
<keyword evidence="2" id="KW-0233">DNA recombination</keyword>
<evidence type="ECO:0000256" key="2">
    <source>
        <dbReference type="HAMAP-Rule" id="MF_01875"/>
    </source>
</evidence>
<comment type="similarity">
    <text evidence="2">Belongs to the prokaryotic Ku family.</text>
</comment>
<evidence type="ECO:0000256" key="1">
    <source>
        <dbReference type="ARBA" id="ARBA00023125"/>
    </source>
</evidence>
<comment type="subunit">
    <text evidence="2">Homodimer. Interacts with LigD.</text>
</comment>
<feature type="region of interest" description="Disordered" evidence="3">
    <location>
        <begin position="227"/>
        <end position="252"/>
    </location>
</feature>
<accession>A0A917C8V7</accession>
<reference evidence="5" key="2">
    <citation type="submission" date="2020-09" db="EMBL/GenBank/DDBJ databases">
        <authorList>
            <person name="Sun Q."/>
            <person name="Sedlacek I."/>
        </authorList>
    </citation>
    <scope>NUCLEOTIDE SEQUENCE</scope>
    <source>
        <strain evidence="5">CCM 7897</strain>
    </source>
</reference>
<dbReference type="InterPro" id="IPR006164">
    <property type="entry name" value="DNA_bd_Ku70/Ku80"/>
</dbReference>
<protein>
    <recommendedName>
        <fullName evidence="2">Non-homologous end joining protein Ku</fullName>
    </recommendedName>
</protein>
<dbReference type="SMART" id="SM00559">
    <property type="entry name" value="Ku78"/>
    <property type="match status" value="1"/>
</dbReference>
<dbReference type="RefSeq" id="WP_188582453.1">
    <property type="nucleotide sequence ID" value="NZ_BMCT01000007.1"/>
</dbReference>
<dbReference type="InterPro" id="IPR009187">
    <property type="entry name" value="Prok_Ku"/>
</dbReference>
<gene>
    <name evidence="2 5" type="primary">ku</name>
    <name evidence="5" type="ORF">GCM10007301_43150</name>
</gene>
<reference evidence="5" key="1">
    <citation type="journal article" date="2014" name="Int. J. Syst. Evol. Microbiol.">
        <title>Complete genome sequence of Corynebacterium casei LMG S-19264T (=DSM 44701T), isolated from a smear-ripened cheese.</title>
        <authorList>
            <consortium name="US DOE Joint Genome Institute (JGI-PGF)"/>
            <person name="Walter F."/>
            <person name="Albersmeier A."/>
            <person name="Kalinowski J."/>
            <person name="Ruckert C."/>
        </authorList>
    </citation>
    <scope>NUCLEOTIDE SEQUENCE</scope>
    <source>
        <strain evidence="5">CCM 7897</strain>
    </source>
</reference>
<dbReference type="Proteomes" id="UP000606044">
    <property type="component" value="Unassembled WGS sequence"/>
</dbReference>
<dbReference type="PIRSF" id="PIRSF006493">
    <property type="entry name" value="Prok_Ku"/>
    <property type="match status" value="1"/>
</dbReference>
<dbReference type="Gene3D" id="2.40.290.10">
    <property type="match status" value="1"/>
</dbReference>
<sequence length="275" mass="30518">MAPRAFWKGYLKLSLVTCPVVLQPAVSGSEKVRFHTLNKTTGNRVRARYLDPETGDVVEDDDIVLGYETEDGTHVTFEDEELDQVALESTRTIDIETFVPAWDIGWIWYDQPHFLAPDDKVGAEAFAVIRAAMADTGTAGIARLVLHRRERAVMLLPHGRGMVLWTLRYGEEVRSERDVLGAEKAEPEKAEAGLKKMLADLIAARTKPWSEEMVADPVQDALLDLIAERQKKRPRRAKASPPPKATGNVVDIRDALKRSLAAEKAGGGKPDGKKR</sequence>
<evidence type="ECO:0000313" key="6">
    <source>
        <dbReference type="Proteomes" id="UP000606044"/>
    </source>
</evidence>
<dbReference type="PANTHER" id="PTHR41251">
    <property type="entry name" value="NON-HOMOLOGOUS END JOINING PROTEIN KU"/>
    <property type="match status" value="1"/>
</dbReference>
<keyword evidence="6" id="KW-1185">Reference proteome</keyword>
<comment type="caution">
    <text evidence="5">The sequence shown here is derived from an EMBL/GenBank/DDBJ whole genome shotgun (WGS) entry which is preliminary data.</text>
</comment>
<evidence type="ECO:0000313" key="5">
    <source>
        <dbReference type="EMBL" id="GGF78542.1"/>
    </source>
</evidence>
<dbReference type="InterPro" id="IPR016194">
    <property type="entry name" value="SPOC-like_C_dom_sf"/>
</dbReference>
<organism evidence="5 6">
    <name type="scientific">Azorhizobium oxalatiphilum</name>
    <dbReference type="NCBI Taxonomy" id="980631"/>
    <lineage>
        <taxon>Bacteria</taxon>
        <taxon>Pseudomonadati</taxon>
        <taxon>Pseudomonadota</taxon>
        <taxon>Alphaproteobacteria</taxon>
        <taxon>Hyphomicrobiales</taxon>
        <taxon>Xanthobacteraceae</taxon>
        <taxon>Azorhizobium</taxon>
    </lineage>
</organism>
<keyword evidence="1 2" id="KW-0238">DNA-binding</keyword>
<dbReference type="GO" id="GO:0006310">
    <property type="term" value="P:DNA recombination"/>
    <property type="evidence" value="ECO:0007669"/>
    <property type="project" value="UniProtKB-KW"/>
</dbReference>
<dbReference type="Pfam" id="PF02735">
    <property type="entry name" value="Ku"/>
    <property type="match status" value="1"/>
</dbReference>
<keyword evidence="2" id="KW-0227">DNA damage</keyword>
<dbReference type="PANTHER" id="PTHR41251:SF1">
    <property type="entry name" value="NON-HOMOLOGOUS END JOINING PROTEIN KU"/>
    <property type="match status" value="1"/>
</dbReference>
<evidence type="ECO:0000256" key="3">
    <source>
        <dbReference type="SAM" id="MobiDB-lite"/>
    </source>
</evidence>
<dbReference type="HAMAP" id="MF_01875">
    <property type="entry name" value="Prokaryotic_Ku"/>
    <property type="match status" value="1"/>
</dbReference>
<dbReference type="EMBL" id="BMCT01000007">
    <property type="protein sequence ID" value="GGF78542.1"/>
    <property type="molecule type" value="Genomic_DNA"/>
</dbReference>
<dbReference type="CDD" id="cd00789">
    <property type="entry name" value="KU_like"/>
    <property type="match status" value="1"/>
</dbReference>
<dbReference type="NCBIfam" id="TIGR02772">
    <property type="entry name" value="Ku_bact"/>
    <property type="match status" value="1"/>
</dbReference>
<comment type="function">
    <text evidence="2">With LigD forms a non-homologous end joining (NHEJ) DNA repair enzyme, which repairs dsDNA breaks with reduced fidelity. Binds linear dsDNA with 5'- and 3'- overhangs but not closed circular dsDNA nor ssDNA. Recruits and stimulates the ligase activity of LigD.</text>
</comment>
<dbReference type="GO" id="GO:0003690">
    <property type="term" value="F:double-stranded DNA binding"/>
    <property type="evidence" value="ECO:0007669"/>
    <property type="project" value="UniProtKB-UniRule"/>
</dbReference>
<keyword evidence="2" id="KW-0234">DNA repair</keyword>